<dbReference type="Gene3D" id="1.10.10.1390">
    <property type="entry name" value="ATP-dependent DNA helicase RecQ"/>
    <property type="match status" value="1"/>
</dbReference>
<dbReference type="GO" id="GO:0043590">
    <property type="term" value="C:bacterial nucleoid"/>
    <property type="evidence" value="ECO:0007669"/>
    <property type="project" value="TreeGrafter"/>
</dbReference>
<dbReference type="CDD" id="cd18794">
    <property type="entry name" value="SF2_C_RecQ"/>
    <property type="match status" value="1"/>
</dbReference>
<dbReference type="PANTHER" id="PTHR13710:SF105">
    <property type="entry name" value="ATP-DEPENDENT DNA HELICASE Q1"/>
    <property type="match status" value="1"/>
</dbReference>
<keyword evidence="6" id="KW-0227">DNA damage</keyword>
<dbReference type="NCBIfam" id="TIGR01389">
    <property type="entry name" value="recQ"/>
    <property type="match status" value="1"/>
</dbReference>
<dbReference type="NCBIfam" id="TIGR00614">
    <property type="entry name" value="recQ_fam"/>
    <property type="match status" value="1"/>
</dbReference>
<evidence type="ECO:0000256" key="14">
    <source>
        <dbReference type="ARBA" id="ARBA00023235"/>
    </source>
</evidence>
<name>A0AAE3HFI7_9FIRM</name>
<dbReference type="InterPro" id="IPR027417">
    <property type="entry name" value="P-loop_NTPase"/>
</dbReference>
<keyword evidence="8 20" id="KW-0347">Helicase</keyword>
<dbReference type="GO" id="GO:0006260">
    <property type="term" value="P:DNA replication"/>
    <property type="evidence" value="ECO:0007669"/>
    <property type="project" value="InterPro"/>
</dbReference>
<evidence type="ECO:0000256" key="6">
    <source>
        <dbReference type="ARBA" id="ARBA00022763"/>
    </source>
</evidence>
<dbReference type="InterPro" id="IPR004589">
    <property type="entry name" value="DNA_helicase_ATP-dep_RecQ"/>
</dbReference>
<dbReference type="GO" id="GO:0043138">
    <property type="term" value="F:3'-5' DNA helicase activity"/>
    <property type="evidence" value="ECO:0007669"/>
    <property type="project" value="UniProtKB-EC"/>
</dbReference>
<comment type="cofactor">
    <cofactor evidence="2">
        <name>Zn(2+)</name>
        <dbReference type="ChEBI" id="CHEBI:29105"/>
    </cofactor>
</comment>
<keyword evidence="11" id="KW-0238">DNA-binding</keyword>
<organism evidence="20 21">
    <name type="scientific">Irregularibacter muris</name>
    <dbReference type="NCBI Taxonomy" id="1796619"/>
    <lineage>
        <taxon>Bacteria</taxon>
        <taxon>Bacillati</taxon>
        <taxon>Bacillota</taxon>
        <taxon>Clostridia</taxon>
        <taxon>Eubacteriales</taxon>
        <taxon>Eubacteriaceae</taxon>
        <taxon>Irregularibacter</taxon>
    </lineage>
</organism>
<dbReference type="Gene3D" id="3.40.50.300">
    <property type="entry name" value="P-loop containing nucleotide triphosphate hydrolases"/>
    <property type="match status" value="2"/>
</dbReference>
<dbReference type="RefSeq" id="WP_257530045.1">
    <property type="nucleotide sequence ID" value="NZ_JANKAS010000004.1"/>
</dbReference>
<dbReference type="PROSITE" id="PS50967">
    <property type="entry name" value="HRDC"/>
    <property type="match status" value="1"/>
</dbReference>
<evidence type="ECO:0000256" key="2">
    <source>
        <dbReference type="ARBA" id="ARBA00001947"/>
    </source>
</evidence>
<evidence type="ECO:0000313" key="21">
    <source>
        <dbReference type="Proteomes" id="UP001205748"/>
    </source>
</evidence>
<keyword evidence="7 20" id="KW-0378">Hydrolase</keyword>
<dbReference type="FunFam" id="3.40.50.300:FF:000296">
    <property type="entry name" value="ATP-dependent DNA helicase RecQ"/>
    <property type="match status" value="1"/>
</dbReference>
<evidence type="ECO:0000256" key="10">
    <source>
        <dbReference type="ARBA" id="ARBA00022840"/>
    </source>
</evidence>
<evidence type="ECO:0000259" key="19">
    <source>
        <dbReference type="PROSITE" id="PS51194"/>
    </source>
</evidence>
<dbReference type="Proteomes" id="UP001205748">
    <property type="component" value="Unassembled WGS sequence"/>
</dbReference>
<dbReference type="InterPro" id="IPR014001">
    <property type="entry name" value="Helicase_ATP-bd"/>
</dbReference>
<reference evidence="20" key="1">
    <citation type="submission" date="2022-07" db="EMBL/GenBank/DDBJ databases">
        <title>Enhanced cultured diversity of the mouse gut microbiota enables custom-made synthetic communities.</title>
        <authorList>
            <person name="Afrizal A."/>
        </authorList>
    </citation>
    <scope>NUCLEOTIDE SEQUENCE</scope>
    <source>
        <strain evidence="20">DSM 28593</strain>
    </source>
</reference>
<evidence type="ECO:0000256" key="8">
    <source>
        <dbReference type="ARBA" id="ARBA00022806"/>
    </source>
</evidence>
<dbReference type="EMBL" id="JANKAS010000004">
    <property type="protein sequence ID" value="MCR1898550.1"/>
    <property type="molecule type" value="Genomic_DNA"/>
</dbReference>
<evidence type="ECO:0000256" key="9">
    <source>
        <dbReference type="ARBA" id="ARBA00022833"/>
    </source>
</evidence>
<evidence type="ECO:0000313" key="20">
    <source>
        <dbReference type="EMBL" id="MCR1898550.1"/>
    </source>
</evidence>
<comment type="catalytic activity">
    <reaction evidence="15">
        <text>Couples ATP hydrolysis with the unwinding of duplex DNA by translocating in the 3'-5' direction.</text>
        <dbReference type="EC" id="5.6.2.4"/>
    </reaction>
</comment>
<evidence type="ECO:0000256" key="12">
    <source>
        <dbReference type="ARBA" id="ARBA00023172"/>
    </source>
</evidence>
<dbReference type="InterPro" id="IPR036390">
    <property type="entry name" value="WH_DNA-bd_sf"/>
</dbReference>
<dbReference type="InterPro" id="IPR002121">
    <property type="entry name" value="HRDC_dom"/>
</dbReference>
<keyword evidence="13" id="KW-0234">DNA repair</keyword>
<protein>
    <recommendedName>
        <fullName evidence="16">DNA helicase RecQ</fullName>
        <ecNumber evidence="16">5.6.2.4</ecNumber>
    </recommendedName>
</protein>
<keyword evidence="10" id="KW-0067">ATP-binding</keyword>
<dbReference type="GO" id="GO:0046872">
    <property type="term" value="F:metal ion binding"/>
    <property type="evidence" value="ECO:0007669"/>
    <property type="project" value="UniProtKB-KW"/>
</dbReference>
<dbReference type="InterPro" id="IPR011545">
    <property type="entry name" value="DEAD/DEAH_box_helicase_dom"/>
</dbReference>
<comment type="similarity">
    <text evidence="3">Belongs to the helicase family. RecQ subfamily.</text>
</comment>
<evidence type="ECO:0000256" key="11">
    <source>
        <dbReference type="ARBA" id="ARBA00023125"/>
    </source>
</evidence>
<evidence type="ECO:0000256" key="16">
    <source>
        <dbReference type="NCBIfam" id="TIGR01389"/>
    </source>
</evidence>
<dbReference type="Pfam" id="PF00270">
    <property type="entry name" value="DEAD"/>
    <property type="match status" value="1"/>
</dbReference>
<dbReference type="Pfam" id="PF16124">
    <property type="entry name" value="RecQ_Zn_bind"/>
    <property type="match status" value="1"/>
</dbReference>
<dbReference type="SUPFAM" id="SSF46785">
    <property type="entry name" value="Winged helix' DNA-binding domain"/>
    <property type="match status" value="1"/>
</dbReference>
<dbReference type="GO" id="GO:0009378">
    <property type="term" value="F:four-way junction helicase activity"/>
    <property type="evidence" value="ECO:0007669"/>
    <property type="project" value="TreeGrafter"/>
</dbReference>
<keyword evidence="21" id="KW-1185">Reference proteome</keyword>
<sequence>MTTYEVLKEYFGYHSFRVGQEGLIHGILEGEDVLGIMPTSGGKSLCYQIPSLLMKGTTLVISPLISLMKDQVDTLTEIGIPAAYINSTLSDQEIKIILNNIQDGKYRLVYVAPERLKSYDFFHLASHIELPFIAVDEAHCISQWGHDFRPSYKEIPKFIKNLNHRPVVAAFTATATPEIIEDIKHLLHLQSPKEIITSFDRPNLFFQVEREVDKKTFVIDYIKKHKDQSGIIYCSTRKEVEGLGTLLQNKGYGASIYHGGMTKEERERAQESFLYDETSIMVATNAFGMGIDKSNVRFVLHYNIPQSMEAYYQEAGRAGRDGEKSDCILLFSPQDVIKQKFLIQESQPDPDRATASYKNLQYLVDYCYTHHCLRHKILDYFGQSELQENCNNCSSCLEDKKLKEITIEAQKILSCVYRMKQQYGSTLVAQVLKGSKNKKLLNFGLNRLSTYGIMPNYTEKEIRLMISILVSQGYLALTQSQFPVVRLTSSSGAVLKNEEKVYMAIDTVPESQSGHEEVHKDLFEELRSLRKNLSQEKNVPPYIIFADSSLREMATTLPTTEEAFYTIKGVGQKKYESYGEIFISTIRNYIEENQITPIESMPAIKTSSKKTSKTPSHRESYELYQEGKTLEEIAQMRGFKKDTILTHLAKCQEEGEEIDWSRIVDQEKEALIIKAVDQVGTEYLKPIKEILPEDISYYDIKAVLCKMNLSTV</sequence>
<evidence type="ECO:0000256" key="15">
    <source>
        <dbReference type="ARBA" id="ARBA00034617"/>
    </source>
</evidence>
<feature type="domain" description="Helicase C-terminal" evidence="19">
    <location>
        <begin position="214"/>
        <end position="361"/>
    </location>
</feature>
<evidence type="ECO:0000256" key="1">
    <source>
        <dbReference type="ARBA" id="ARBA00001946"/>
    </source>
</evidence>
<evidence type="ECO:0000259" key="17">
    <source>
        <dbReference type="PROSITE" id="PS50967"/>
    </source>
</evidence>
<dbReference type="Pfam" id="PF09382">
    <property type="entry name" value="RQC"/>
    <property type="match status" value="1"/>
</dbReference>
<dbReference type="Pfam" id="PF00271">
    <property type="entry name" value="Helicase_C"/>
    <property type="match status" value="1"/>
</dbReference>
<dbReference type="InterPro" id="IPR006293">
    <property type="entry name" value="DNA_helicase_ATP-dep_RecQ_bac"/>
</dbReference>
<dbReference type="InterPro" id="IPR044876">
    <property type="entry name" value="HRDC_dom_sf"/>
</dbReference>
<dbReference type="GO" id="GO:0005737">
    <property type="term" value="C:cytoplasm"/>
    <property type="evidence" value="ECO:0007669"/>
    <property type="project" value="TreeGrafter"/>
</dbReference>
<dbReference type="SMART" id="SM00956">
    <property type="entry name" value="RQC"/>
    <property type="match status" value="1"/>
</dbReference>
<dbReference type="SUPFAM" id="SSF52540">
    <property type="entry name" value="P-loop containing nucleoside triphosphate hydrolases"/>
    <property type="match status" value="1"/>
</dbReference>
<dbReference type="Pfam" id="PF14493">
    <property type="entry name" value="HTH_40"/>
    <property type="match status" value="1"/>
</dbReference>
<dbReference type="GO" id="GO:0016787">
    <property type="term" value="F:hydrolase activity"/>
    <property type="evidence" value="ECO:0007669"/>
    <property type="project" value="UniProtKB-KW"/>
</dbReference>
<comment type="caution">
    <text evidence="20">The sequence shown here is derived from an EMBL/GenBank/DDBJ whole genome shotgun (WGS) entry which is preliminary data.</text>
</comment>
<feature type="domain" description="Helicase ATP-binding" evidence="18">
    <location>
        <begin position="24"/>
        <end position="193"/>
    </location>
</feature>
<keyword evidence="5" id="KW-0547">Nucleotide-binding</keyword>
<dbReference type="InterPro" id="IPR029491">
    <property type="entry name" value="Helicase_HTH"/>
</dbReference>
<dbReference type="SMART" id="SM00341">
    <property type="entry name" value="HRDC"/>
    <property type="match status" value="1"/>
</dbReference>
<dbReference type="PROSITE" id="PS51192">
    <property type="entry name" value="HELICASE_ATP_BIND_1"/>
    <property type="match status" value="1"/>
</dbReference>
<accession>A0AAE3HFI7</accession>
<dbReference type="InterPro" id="IPR036388">
    <property type="entry name" value="WH-like_DNA-bd_sf"/>
</dbReference>
<dbReference type="EC" id="5.6.2.4" evidence="16"/>
<evidence type="ECO:0000256" key="13">
    <source>
        <dbReference type="ARBA" id="ARBA00023204"/>
    </source>
</evidence>
<dbReference type="AlphaFoldDB" id="A0AAE3HFI7"/>
<proteinExistence type="inferred from homology"/>
<dbReference type="InterPro" id="IPR018982">
    <property type="entry name" value="RQC_domain"/>
</dbReference>
<evidence type="ECO:0000259" key="18">
    <source>
        <dbReference type="PROSITE" id="PS51192"/>
    </source>
</evidence>
<keyword evidence="4" id="KW-0479">Metal-binding</keyword>
<comment type="cofactor">
    <cofactor evidence="1">
        <name>Mg(2+)</name>
        <dbReference type="ChEBI" id="CHEBI:18420"/>
    </cofactor>
</comment>
<keyword evidence="12" id="KW-0233">DNA recombination</keyword>
<dbReference type="Gene3D" id="1.10.10.10">
    <property type="entry name" value="Winged helix-like DNA-binding domain superfamily/Winged helix DNA-binding domain"/>
    <property type="match status" value="1"/>
</dbReference>
<feature type="domain" description="HRDC" evidence="17">
    <location>
        <begin position="516"/>
        <end position="596"/>
    </location>
</feature>
<evidence type="ECO:0000256" key="4">
    <source>
        <dbReference type="ARBA" id="ARBA00022723"/>
    </source>
</evidence>
<evidence type="ECO:0000256" key="5">
    <source>
        <dbReference type="ARBA" id="ARBA00022741"/>
    </source>
</evidence>
<dbReference type="GO" id="GO:0009432">
    <property type="term" value="P:SOS response"/>
    <property type="evidence" value="ECO:0007669"/>
    <property type="project" value="UniProtKB-UniRule"/>
</dbReference>
<dbReference type="InterPro" id="IPR032284">
    <property type="entry name" value="RecQ_Zn-bd"/>
</dbReference>
<dbReference type="InterPro" id="IPR001650">
    <property type="entry name" value="Helicase_C-like"/>
</dbReference>
<dbReference type="SMART" id="SM00490">
    <property type="entry name" value="HELICc"/>
    <property type="match status" value="1"/>
</dbReference>
<dbReference type="GO" id="GO:0006310">
    <property type="term" value="P:DNA recombination"/>
    <property type="evidence" value="ECO:0007669"/>
    <property type="project" value="UniProtKB-UniRule"/>
</dbReference>
<keyword evidence="14" id="KW-0413">Isomerase</keyword>
<dbReference type="GO" id="GO:0003677">
    <property type="term" value="F:DNA binding"/>
    <property type="evidence" value="ECO:0007669"/>
    <property type="project" value="UniProtKB-KW"/>
</dbReference>
<dbReference type="InterPro" id="IPR010997">
    <property type="entry name" value="HRDC-like_sf"/>
</dbReference>
<dbReference type="SMART" id="SM00487">
    <property type="entry name" value="DEXDc"/>
    <property type="match status" value="1"/>
</dbReference>
<dbReference type="GO" id="GO:0030894">
    <property type="term" value="C:replisome"/>
    <property type="evidence" value="ECO:0007669"/>
    <property type="project" value="TreeGrafter"/>
</dbReference>
<dbReference type="Pfam" id="PF00570">
    <property type="entry name" value="HRDC"/>
    <property type="match status" value="1"/>
</dbReference>
<gene>
    <name evidence="20" type="primary">recQ</name>
    <name evidence="20" type="ORF">NSA47_06035</name>
</gene>
<dbReference type="PANTHER" id="PTHR13710">
    <property type="entry name" value="DNA HELICASE RECQ FAMILY MEMBER"/>
    <property type="match status" value="1"/>
</dbReference>
<dbReference type="GO" id="GO:0006281">
    <property type="term" value="P:DNA repair"/>
    <property type="evidence" value="ECO:0007669"/>
    <property type="project" value="UniProtKB-KW"/>
</dbReference>
<dbReference type="PROSITE" id="PS51194">
    <property type="entry name" value="HELICASE_CTER"/>
    <property type="match status" value="1"/>
</dbReference>
<evidence type="ECO:0000256" key="3">
    <source>
        <dbReference type="ARBA" id="ARBA00005446"/>
    </source>
</evidence>
<dbReference type="SUPFAM" id="SSF47819">
    <property type="entry name" value="HRDC-like"/>
    <property type="match status" value="1"/>
</dbReference>
<keyword evidence="9" id="KW-0862">Zinc</keyword>
<dbReference type="CDD" id="cd17920">
    <property type="entry name" value="DEXHc_RecQ"/>
    <property type="match status" value="1"/>
</dbReference>
<dbReference type="GO" id="GO:0005524">
    <property type="term" value="F:ATP binding"/>
    <property type="evidence" value="ECO:0007669"/>
    <property type="project" value="UniProtKB-KW"/>
</dbReference>
<dbReference type="Gene3D" id="1.10.150.80">
    <property type="entry name" value="HRDC domain"/>
    <property type="match status" value="1"/>
</dbReference>
<evidence type="ECO:0000256" key="7">
    <source>
        <dbReference type="ARBA" id="ARBA00022801"/>
    </source>
</evidence>